<dbReference type="AlphaFoldDB" id="A0A392RGA2"/>
<name>A0A392RGA2_9FABA</name>
<sequence length="65" mass="7200">MASRLTFTPCPVECYHKLAVVQFSLAKGGRCEFKVDGVSLEGVQPIRQAVFSHFASHFKASTVER</sequence>
<dbReference type="Proteomes" id="UP000265520">
    <property type="component" value="Unassembled WGS sequence"/>
</dbReference>
<feature type="non-terminal residue" evidence="1">
    <location>
        <position position="65"/>
    </location>
</feature>
<comment type="caution">
    <text evidence="1">The sequence shown here is derived from an EMBL/GenBank/DDBJ whole genome shotgun (WGS) entry which is preliminary data.</text>
</comment>
<dbReference type="EMBL" id="LXQA010221978">
    <property type="protein sequence ID" value="MCI35289.1"/>
    <property type="molecule type" value="Genomic_DNA"/>
</dbReference>
<proteinExistence type="predicted"/>
<evidence type="ECO:0000313" key="2">
    <source>
        <dbReference type="Proteomes" id="UP000265520"/>
    </source>
</evidence>
<evidence type="ECO:0000313" key="1">
    <source>
        <dbReference type="EMBL" id="MCI35289.1"/>
    </source>
</evidence>
<keyword evidence="2" id="KW-1185">Reference proteome</keyword>
<accession>A0A392RGA2</accession>
<protein>
    <submittedName>
        <fullName evidence="1">Uncharacterized protein</fullName>
    </submittedName>
</protein>
<organism evidence="1 2">
    <name type="scientific">Trifolium medium</name>
    <dbReference type="NCBI Taxonomy" id="97028"/>
    <lineage>
        <taxon>Eukaryota</taxon>
        <taxon>Viridiplantae</taxon>
        <taxon>Streptophyta</taxon>
        <taxon>Embryophyta</taxon>
        <taxon>Tracheophyta</taxon>
        <taxon>Spermatophyta</taxon>
        <taxon>Magnoliopsida</taxon>
        <taxon>eudicotyledons</taxon>
        <taxon>Gunneridae</taxon>
        <taxon>Pentapetalae</taxon>
        <taxon>rosids</taxon>
        <taxon>fabids</taxon>
        <taxon>Fabales</taxon>
        <taxon>Fabaceae</taxon>
        <taxon>Papilionoideae</taxon>
        <taxon>50 kb inversion clade</taxon>
        <taxon>NPAAA clade</taxon>
        <taxon>Hologalegina</taxon>
        <taxon>IRL clade</taxon>
        <taxon>Trifolieae</taxon>
        <taxon>Trifolium</taxon>
    </lineage>
</organism>
<reference evidence="1 2" key="1">
    <citation type="journal article" date="2018" name="Front. Plant Sci.">
        <title>Red Clover (Trifolium pratense) and Zigzag Clover (T. medium) - A Picture of Genomic Similarities and Differences.</title>
        <authorList>
            <person name="Dluhosova J."/>
            <person name="Istvanek J."/>
            <person name="Nedelnik J."/>
            <person name="Repkova J."/>
        </authorList>
    </citation>
    <scope>NUCLEOTIDE SEQUENCE [LARGE SCALE GENOMIC DNA]</scope>
    <source>
        <strain evidence="2">cv. 10/8</strain>
        <tissue evidence="1">Leaf</tissue>
    </source>
</reference>